<feature type="non-terminal residue" evidence="12">
    <location>
        <position position="1"/>
    </location>
</feature>
<evidence type="ECO:0000256" key="9">
    <source>
        <dbReference type="ARBA" id="ARBA00023136"/>
    </source>
</evidence>
<feature type="compositionally biased region" description="Basic and acidic residues" evidence="10">
    <location>
        <begin position="503"/>
        <end position="515"/>
    </location>
</feature>
<dbReference type="GO" id="GO:0016324">
    <property type="term" value="C:apical plasma membrane"/>
    <property type="evidence" value="ECO:0007669"/>
    <property type="project" value="TreeGrafter"/>
</dbReference>
<dbReference type="PANTHER" id="PTHR14995">
    <property type="entry name" value="AMNIONLESS"/>
    <property type="match status" value="1"/>
</dbReference>
<organism evidence="12">
    <name type="scientific">Rhipicephalus appendiculatus</name>
    <name type="common">Brown ear tick</name>
    <dbReference type="NCBI Taxonomy" id="34631"/>
    <lineage>
        <taxon>Eukaryota</taxon>
        <taxon>Metazoa</taxon>
        <taxon>Ecdysozoa</taxon>
        <taxon>Arthropoda</taxon>
        <taxon>Chelicerata</taxon>
        <taxon>Arachnida</taxon>
        <taxon>Acari</taxon>
        <taxon>Parasitiformes</taxon>
        <taxon>Ixodida</taxon>
        <taxon>Ixodoidea</taxon>
        <taxon>Ixodidae</taxon>
        <taxon>Rhipicephalinae</taxon>
        <taxon>Rhipicephalus</taxon>
        <taxon>Rhipicephalus</taxon>
    </lineage>
</organism>
<evidence type="ECO:0000256" key="1">
    <source>
        <dbReference type="ARBA" id="ARBA00004251"/>
    </source>
</evidence>
<dbReference type="AlphaFoldDB" id="A0A131Z8M4"/>
<keyword evidence="9 11" id="KW-0472">Membrane</keyword>
<evidence type="ECO:0000256" key="3">
    <source>
        <dbReference type="ARBA" id="ARBA00022448"/>
    </source>
</evidence>
<keyword evidence="6" id="KW-0732">Signal</keyword>
<evidence type="ECO:0000256" key="5">
    <source>
        <dbReference type="ARBA" id="ARBA00022692"/>
    </source>
</evidence>
<protein>
    <recommendedName>
        <fullName evidence="2">Protein amnionless</fullName>
    </recommendedName>
</protein>
<keyword evidence="4" id="KW-1003">Cell membrane</keyword>
<dbReference type="GO" id="GO:0030139">
    <property type="term" value="C:endocytic vesicle"/>
    <property type="evidence" value="ECO:0007669"/>
    <property type="project" value="TreeGrafter"/>
</dbReference>
<accession>A0A131Z8M4</accession>
<proteinExistence type="predicted"/>
<dbReference type="InterPro" id="IPR026112">
    <property type="entry name" value="AMN"/>
</dbReference>
<evidence type="ECO:0000256" key="8">
    <source>
        <dbReference type="ARBA" id="ARBA00022989"/>
    </source>
</evidence>
<dbReference type="GO" id="GO:0006898">
    <property type="term" value="P:receptor-mediated endocytosis"/>
    <property type="evidence" value="ECO:0007669"/>
    <property type="project" value="TreeGrafter"/>
</dbReference>
<evidence type="ECO:0000256" key="10">
    <source>
        <dbReference type="SAM" id="MobiDB-lite"/>
    </source>
</evidence>
<feature type="transmembrane region" description="Helical" evidence="11">
    <location>
        <begin position="400"/>
        <end position="422"/>
    </location>
</feature>
<dbReference type="GO" id="GO:0015031">
    <property type="term" value="P:protein transport"/>
    <property type="evidence" value="ECO:0007669"/>
    <property type="project" value="UniProtKB-KW"/>
</dbReference>
<keyword evidence="8 11" id="KW-1133">Transmembrane helix</keyword>
<evidence type="ECO:0000256" key="11">
    <source>
        <dbReference type="SAM" id="Phobius"/>
    </source>
</evidence>
<evidence type="ECO:0000256" key="7">
    <source>
        <dbReference type="ARBA" id="ARBA00022927"/>
    </source>
</evidence>
<dbReference type="PANTHER" id="PTHR14995:SF2">
    <property type="entry name" value="PROTEIN AMNIONLESS"/>
    <property type="match status" value="1"/>
</dbReference>
<evidence type="ECO:0000313" key="12">
    <source>
        <dbReference type="EMBL" id="JAP87647.1"/>
    </source>
</evidence>
<keyword evidence="3" id="KW-0813">Transport</keyword>
<dbReference type="EMBL" id="GEDV01000910">
    <property type="protein sequence ID" value="JAP87647.1"/>
    <property type="molecule type" value="Transcribed_RNA"/>
</dbReference>
<keyword evidence="7" id="KW-0653">Protein transport</keyword>
<feature type="region of interest" description="Disordered" evidence="10">
    <location>
        <begin position="458"/>
        <end position="515"/>
    </location>
</feature>
<sequence>ADTRMLIQFTSGLLQTSVCVISAFTAMLPVLICLTLVSFSACGEGAVKRWLSDTKWETGRNWQSGKPPCAGQRASLGHAHGLSVYLGSEVQLGALVFPKTGELVLDEGAALSFESFETDGDCVGEAQFTAQERVHWYNPDHWALRQSSQLLPEPVENRPDTEPRPPAVPDSEMVPCPSDFVVFEDERFRVDMDGLSPKVREVQIGDRIYGGPEMSSLLSGDEGRAMFSGYLTSGSPDCREPEGCACGNDQPEPLERICLQHAPRCAENLPCQDSIVMIGNCCPICASTLLIHPGPNFVFDDVVQLLFNDIVKPKYGGHVQAYIHRTYNGLIQVITVDLGTTINGMPIEPGKAHKLATDIYETITGKDAERYSVLSASLSGSEKWNSTLAGGSGASQGGSVAGIVLGVLFALLLLAGAIYVFYRRYGFRHPRTLFRGRPLLPMARFDDGRIELELGTTPHDALVPSGDEPSFENPLAGPFESFPHYGADEKKEPAGTFSNPVYEETKSEKSQDESQ</sequence>
<evidence type="ECO:0000256" key="4">
    <source>
        <dbReference type="ARBA" id="ARBA00022475"/>
    </source>
</evidence>
<comment type="subcellular location">
    <subcellularLocation>
        <location evidence="1">Cell membrane</location>
        <topology evidence="1">Single-pass type I membrane protein</topology>
    </subcellularLocation>
</comment>
<keyword evidence="5 11" id="KW-0812">Transmembrane</keyword>
<feature type="region of interest" description="Disordered" evidence="10">
    <location>
        <begin position="150"/>
        <end position="171"/>
    </location>
</feature>
<reference evidence="12" key="1">
    <citation type="journal article" date="2016" name="Ticks Tick Borne Dis.">
        <title>De novo assembly and annotation of the salivary gland transcriptome of Rhipicephalus appendiculatus male and female ticks during blood feeding.</title>
        <authorList>
            <person name="de Castro M.H."/>
            <person name="de Klerk D."/>
            <person name="Pienaar R."/>
            <person name="Latif A.A."/>
            <person name="Rees D.J."/>
            <person name="Mans B.J."/>
        </authorList>
    </citation>
    <scope>NUCLEOTIDE SEQUENCE</scope>
    <source>
        <tissue evidence="12">Salivary glands</tissue>
    </source>
</reference>
<evidence type="ECO:0000256" key="2">
    <source>
        <dbReference type="ARBA" id="ARBA00021200"/>
    </source>
</evidence>
<feature type="transmembrane region" description="Helical" evidence="11">
    <location>
        <begin position="12"/>
        <end position="39"/>
    </location>
</feature>
<evidence type="ECO:0000256" key="6">
    <source>
        <dbReference type="ARBA" id="ARBA00022729"/>
    </source>
</evidence>
<dbReference type="Pfam" id="PF14828">
    <property type="entry name" value="Amnionless"/>
    <property type="match status" value="1"/>
</dbReference>
<name>A0A131Z8M4_RHIAP</name>